<protein>
    <submittedName>
        <fullName evidence="2">Putative mitogen-activated protein kinase kinase 1</fullName>
    </submittedName>
</protein>
<organism evidence="2">
    <name type="scientific">Panstrongylus megistus</name>
    <dbReference type="NCBI Taxonomy" id="65343"/>
    <lineage>
        <taxon>Eukaryota</taxon>
        <taxon>Metazoa</taxon>
        <taxon>Ecdysozoa</taxon>
        <taxon>Arthropoda</taxon>
        <taxon>Hexapoda</taxon>
        <taxon>Insecta</taxon>
        <taxon>Pterygota</taxon>
        <taxon>Neoptera</taxon>
        <taxon>Paraneoptera</taxon>
        <taxon>Hemiptera</taxon>
        <taxon>Heteroptera</taxon>
        <taxon>Panheteroptera</taxon>
        <taxon>Cimicomorpha</taxon>
        <taxon>Reduviidae</taxon>
        <taxon>Triatominae</taxon>
        <taxon>Panstrongylus</taxon>
    </lineage>
</organism>
<dbReference type="FunFam" id="3.30.450.30:FF:000003">
    <property type="entry name" value="ragulator complex protein LAMTOR3 homolog"/>
    <property type="match status" value="1"/>
</dbReference>
<comment type="similarity">
    <text evidence="1">Belongs to the LAMTOR3 family.</text>
</comment>
<evidence type="ECO:0000256" key="1">
    <source>
        <dbReference type="ARBA" id="ARBA00005356"/>
    </source>
</evidence>
<name>A0A069DMW1_9HEMI</name>
<dbReference type="SUPFAM" id="SSF103196">
    <property type="entry name" value="Roadblock/LC7 domain"/>
    <property type="match status" value="1"/>
</dbReference>
<proteinExistence type="evidence at transcript level"/>
<dbReference type="GO" id="GO:0071230">
    <property type="term" value="P:cellular response to amino acid stimulus"/>
    <property type="evidence" value="ECO:0007669"/>
    <property type="project" value="TreeGrafter"/>
</dbReference>
<dbReference type="Pfam" id="PF08923">
    <property type="entry name" value="MAPKK1_Int"/>
    <property type="match status" value="1"/>
</dbReference>
<keyword evidence="2" id="KW-0808">Transferase</keyword>
<accession>A0A069DMW1</accession>
<dbReference type="AlphaFoldDB" id="A0A069DMW1"/>
<dbReference type="PANTHER" id="PTHR13378:SF1">
    <property type="entry name" value="RAGULATOR COMPLEX PROTEIN LAMTOR3"/>
    <property type="match status" value="1"/>
</dbReference>
<dbReference type="GO" id="GO:0016301">
    <property type="term" value="F:kinase activity"/>
    <property type="evidence" value="ECO:0007669"/>
    <property type="project" value="UniProtKB-KW"/>
</dbReference>
<dbReference type="PANTHER" id="PTHR13378">
    <property type="entry name" value="REGULATOR COMPLEX PROTEIN LAMTOR3"/>
    <property type="match status" value="1"/>
</dbReference>
<sequence>MNAFLNDILIKVIGLECIVIADRDGVPIIKASAEKIPDTALRSNFLSTFGMASFQGSKLGLGENNTIICMYSTYQVVQMDMHGLIVTFIGSKDCNTGHMLSLSKDVEPLLVELRNVLNTEYS</sequence>
<dbReference type="GO" id="GO:0071986">
    <property type="term" value="C:Ragulator complex"/>
    <property type="evidence" value="ECO:0007669"/>
    <property type="project" value="TreeGrafter"/>
</dbReference>
<keyword evidence="2" id="KW-0418">Kinase</keyword>
<dbReference type="InterPro" id="IPR015019">
    <property type="entry name" value="LAMTOR3"/>
</dbReference>
<dbReference type="Gene3D" id="3.30.450.30">
    <property type="entry name" value="Dynein light chain 2a, cytoplasmic"/>
    <property type="match status" value="1"/>
</dbReference>
<dbReference type="EMBL" id="GBGD01003501">
    <property type="protein sequence ID" value="JAC85388.1"/>
    <property type="molecule type" value="mRNA"/>
</dbReference>
<dbReference type="GO" id="GO:0032008">
    <property type="term" value="P:positive regulation of TOR signaling"/>
    <property type="evidence" value="ECO:0007669"/>
    <property type="project" value="TreeGrafter"/>
</dbReference>
<evidence type="ECO:0000313" key="2">
    <source>
        <dbReference type="EMBL" id="JAC85388.1"/>
    </source>
</evidence>
<dbReference type="SMART" id="SM01278">
    <property type="entry name" value="MAPKK1_Int"/>
    <property type="match status" value="1"/>
</dbReference>
<reference evidence="2" key="1">
    <citation type="journal article" date="2015" name="J. Med. Entomol.">
        <title>A Deep Insight Into the Sialotranscriptome of the Chagas Disease Vector, Panstrongylus megistus (Hemiptera: Heteroptera).</title>
        <authorList>
            <person name="Ribeiro J.M."/>
            <person name="Schwarz A."/>
            <person name="Francischetti I.M."/>
        </authorList>
    </citation>
    <scope>NUCLEOTIDE SEQUENCE</scope>
    <source>
        <tissue evidence="2">Salivary glands</tissue>
    </source>
</reference>